<dbReference type="Proteomes" id="UP000032233">
    <property type="component" value="Unassembled WGS sequence"/>
</dbReference>
<dbReference type="AlphaFoldDB" id="A0A0D2JEA0"/>
<organism evidence="1 2">
    <name type="scientific">Dethiosulfatarculus sandiegensis</name>
    <dbReference type="NCBI Taxonomy" id="1429043"/>
    <lineage>
        <taxon>Bacteria</taxon>
        <taxon>Pseudomonadati</taxon>
        <taxon>Thermodesulfobacteriota</taxon>
        <taxon>Desulfarculia</taxon>
        <taxon>Desulfarculales</taxon>
        <taxon>Desulfarculaceae</taxon>
        <taxon>Dethiosulfatarculus</taxon>
    </lineage>
</organism>
<proteinExistence type="predicted"/>
<comment type="caution">
    <text evidence="1">The sequence shown here is derived from an EMBL/GenBank/DDBJ whole genome shotgun (WGS) entry which is preliminary data.</text>
</comment>
<sequence length="34" mass="3669">MRFYCAGLLLVFAGENTKWAEARLLPITGGLVTG</sequence>
<reference evidence="1 2" key="1">
    <citation type="submission" date="2013-11" db="EMBL/GenBank/DDBJ databases">
        <title>Metagenomic analysis of a methanogenic consortium involved in long chain n-alkane degradation.</title>
        <authorList>
            <person name="Davidova I.A."/>
            <person name="Callaghan A.V."/>
            <person name="Wawrik B."/>
            <person name="Pruitt S."/>
            <person name="Marks C."/>
            <person name="Duncan K.E."/>
            <person name="Suflita J.M."/>
        </authorList>
    </citation>
    <scope>NUCLEOTIDE SEQUENCE [LARGE SCALE GENOMIC DNA]</scope>
    <source>
        <strain evidence="1 2">SPR</strain>
    </source>
</reference>
<dbReference type="EMBL" id="AZAC01000014">
    <property type="protein sequence ID" value="KIX13946.1"/>
    <property type="molecule type" value="Genomic_DNA"/>
</dbReference>
<keyword evidence="2" id="KW-1185">Reference proteome</keyword>
<evidence type="ECO:0000313" key="2">
    <source>
        <dbReference type="Proteomes" id="UP000032233"/>
    </source>
</evidence>
<name>A0A0D2JEA0_9BACT</name>
<evidence type="ECO:0000313" key="1">
    <source>
        <dbReference type="EMBL" id="KIX13946.1"/>
    </source>
</evidence>
<gene>
    <name evidence="1" type="ORF">X474_12480</name>
</gene>
<dbReference type="InParanoid" id="A0A0D2JEA0"/>
<protein>
    <submittedName>
        <fullName evidence="1">Uncharacterized protein</fullName>
    </submittedName>
</protein>
<accession>A0A0D2JEA0</accession>